<gene>
    <name evidence="1" type="ORF">PtA15_13A471</name>
</gene>
<evidence type="ECO:0000313" key="1">
    <source>
        <dbReference type="EMBL" id="WAQ91070.1"/>
    </source>
</evidence>
<dbReference type="Proteomes" id="UP001164743">
    <property type="component" value="Chromosome 13A"/>
</dbReference>
<protein>
    <submittedName>
        <fullName evidence="1">Uncharacterized protein</fullName>
    </submittedName>
</protein>
<dbReference type="RefSeq" id="XP_053026625.1">
    <property type="nucleotide sequence ID" value="XM_053162672.1"/>
</dbReference>
<name>A0ABY7D509_9BASI</name>
<accession>A0ABY7D509</accession>
<dbReference type="EMBL" id="CP110433">
    <property type="protein sequence ID" value="WAQ91070.1"/>
    <property type="molecule type" value="Genomic_DNA"/>
</dbReference>
<keyword evidence="2" id="KW-1185">Reference proteome</keyword>
<organism evidence="1 2">
    <name type="scientific">Puccinia triticina</name>
    <dbReference type="NCBI Taxonomy" id="208348"/>
    <lineage>
        <taxon>Eukaryota</taxon>
        <taxon>Fungi</taxon>
        <taxon>Dikarya</taxon>
        <taxon>Basidiomycota</taxon>
        <taxon>Pucciniomycotina</taxon>
        <taxon>Pucciniomycetes</taxon>
        <taxon>Pucciniales</taxon>
        <taxon>Pucciniaceae</taxon>
        <taxon>Puccinia</taxon>
    </lineage>
</organism>
<evidence type="ECO:0000313" key="2">
    <source>
        <dbReference type="Proteomes" id="UP001164743"/>
    </source>
</evidence>
<reference evidence="1" key="1">
    <citation type="submission" date="2022-10" db="EMBL/GenBank/DDBJ databases">
        <title>Puccinia triticina Genome sequencing and assembly.</title>
        <authorList>
            <person name="Li C."/>
        </authorList>
    </citation>
    <scope>NUCLEOTIDE SEQUENCE</scope>
    <source>
        <strain evidence="1">Pt15</strain>
    </source>
</reference>
<proteinExistence type="predicted"/>
<sequence>MQHLRKLMGKELGLREPGTEVEAVLSESARLVQKSVLDAMKAQADLFKPESAEVSKVAPTIDLLANDTWAKIKKKSNGVDPHQACLYLISFPTEVKSNIKTLFKRLDFKFDHAADLQDSPIPSSGLLELLIRFDRELGYHKKSPQIKRQSGFLHDRLHVWFNEKYMKIIQTKEN</sequence>
<dbReference type="GeneID" id="77803567"/>